<dbReference type="InterPro" id="IPR011006">
    <property type="entry name" value="CheY-like_superfamily"/>
</dbReference>
<dbReference type="Proteomes" id="UP001201161">
    <property type="component" value="Unassembled WGS sequence"/>
</dbReference>
<dbReference type="InterPro" id="IPR001789">
    <property type="entry name" value="Sig_transdc_resp-reg_receiver"/>
</dbReference>
<dbReference type="SUPFAM" id="SSF52172">
    <property type="entry name" value="CheY-like"/>
    <property type="match status" value="1"/>
</dbReference>
<gene>
    <name evidence="6" type="ORF">L2K70_10555</name>
</gene>
<dbReference type="RefSeq" id="WP_236401797.1">
    <property type="nucleotide sequence ID" value="NZ_JAKJHZ010000006.1"/>
</dbReference>
<comment type="caution">
    <text evidence="6">The sequence shown here is derived from an EMBL/GenBank/DDBJ whole genome shotgun (WGS) entry which is preliminary data.</text>
</comment>
<keyword evidence="2" id="KW-0238">DNA-binding</keyword>
<dbReference type="Gene3D" id="3.40.50.2300">
    <property type="match status" value="1"/>
</dbReference>
<dbReference type="InterPro" id="IPR039420">
    <property type="entry name" value="WalR-like"/>
</dbReference>
<evidence type="ECO:0000256" key="1">
    <source>
        <dbReference type="ARBA" id="ARBA00022553"/>
    </source>
</evidence>
<keyword evidence="7" id="KW-1185">Reference proteome</keyword>
<evidence type="ECO:0000256" key="3">
    <source>
        <dbReference type="PROSITE-ProRule" id="PRU00169"/>
    </source>
</evidence>
<sequence length="227" mass="23948">MTTPAEPIRLLIADDHPVFRDGLASLLDPLPGIDVVARASDGAEAVAMVEEHRPDVVIMDVQMPVMNGIDATRAVVTAHPATGVLVLTMGEDDGTVLSALRAGARGYLRKGAEQDEIVRAVSTVHAGGVVFGASLAARISEVLAPPTRPDRPFPELTERETEVLDLIAAGRNNAQIAQTLFLSPKTIRNNITSILAKLQATDRADVIIRARDAGLGREDGDGGSSTH</sequence>
<reference evidence="6 7" key="1">
    <citation type="submission" date="2022-01" db="EMBL/GenBank/DDBJ databases">
        <title>Nocardioides sp. nov., an actinomycete isolated from mining soil.</title>
        <authorList>
            <person name="Liu L."/>
        </authorList>
    </citation>
    <scope>NUCLEOTIDE SEQUENCE [LARGE SCALE GENOMIC DNA]</scope>
    <source>
        <strain evidence="6 7">KLBMP 9356</strain>
    </source>
</reference>
<organism evidence="6 7">
    <name type="scientific">Nocardioides potassii</name>
    <dbReference type="NCBI Taxonomy" id="2911371"/>
    <lineage>
        <taxon>Bacteria</taxon>
        <taxon>Bacillati</taxon>
        <taxon>Actinomycetota</taxon>
        <taxon>Actinomycetes</taxon>
        <taxon>Propionibacteriales</taxon>
        <taxon>Nocardioidaceae</taxon>
        <taxon>Nocardioides</taxon>
    </lineage>
</organism>
<dbReference type="InterPro" id="IPR058245">
    <property type="entry name" value="NreC/VraR/RcsB-like_REC"/>
</dbReference>
<dbReference type="PANTHER" id="PTHR43214">
    <property type="entry name" value="TWO-COMPONENT RESPONSE REGULATOR"/>
    <property type="match status" value="1"/>
</dbReference>
<dbReference type="PROSITE" id="PS00622">
    <property type="entry name" value="HTH_LUXR_1"/>
    <property type="match status" value="1"/>
</dbReference>
<keyword evidence="1 3" id="KW-0597">Phosphoprotein</keyword>
<dbReference type="PROSITE" id="PS50110">
    <property type="entry name" value="RESPONSE_REGULATORY"/>
    <property type="match status" value="1"/>
</dbReference>
<dbReference type="Pfam" id="PF00072">
    <property type="entry name" value="Response_reg"/>
    <property type="match status" value="1"/>
</dbReference>
<dbReference type="PANTHER" id="PTHR43214:SF43">
    <property type="entry name" value="TWO-COMPONENT RESPONSE REGULATOR"/>
    <property type="match status" value="1"/>
</dbReference>
<dbReference type="Pfam" id="PF00196">
    <property type="entry name" value="GerE"/>
    <property type="match status" value="1"/>
</dbReference>
<evidence type="ECO:0000313" key="6">
    <source>
        <dbReference type="EMBL" id="MCF6378047.1"/>
    </source>
</evidence>
<accession>A0ABS9HA00</accession>
<protein>
    <submittedName>
        <fullName evidence="6">Response regulator transcription factor</fullName>
    </submittedName>
</protein>
<dbReference type="PROSITE" id="PS50043">
    <property type="entry name" value="HTH_LUXR_2"/>
    <property type="match status" value="1"/>
</dbReference>
<dbReference type="InterPro" id="IPR000792">
    <property type="entry name" value="Tscrpt_reg_LuxR_C"/>
</dbReference>
<dbReference type="InterPro" id="IPR016032">
    <property type="entry name" value="Sig_transdc_resp-reg_C-effctor"/>
</dbReference>
<evidence type="ECO:0000313" key="7">
    <source>
        <dbReference type="Proteomes" id="UP001201161"/>
    </source>
</evidence>
<dbReference type="CDD" id="cd06170">
    <property type="entry name" value="LuxR_C_like"/>
    <property type="match status" value="1"/>
</dbReference>
<evidence type="ECO:0000259" key="5">
    <source>
        <dbReference type="PROSITE" id="PS50110"/>
    </source>
</evidence>
<dbReference type="SMART" id="SM00421">
    <property type="entry name" value="HTH_LUXR"/>
    <property type="match status" value="1"/>
</dbReference>
<dbReference type="SMART" id="SM00448">
    <property type="entry name" value="REC"/>
    <property type="match status" value="1"/>
</dbReference>
<dbReference type="PRINTS" id="PR00038">
    <property type="entry name" value="HTHLUXR"/>
</dbReference>
<feature type="domain" description="HTH luxR-type" evidence="4">
    <location>
        <begin position="149"/>
        <end position="214"/>
    </location>
</feature>
<name>A0ABS9HA00_9ACTN</name>
<dbReference type="SUPFAM" id="SSF46894">
    <property type="entry name" value="C-terminal effector domain of the bipartite response regulators"/>
    <property type="match status" value="1"/>
</dbReference>
<evidence type="ECO:0000256" key="2">
    <source>
        <dbReference type="ARBA" id="ARBA00023125"/>
    </source>
</evidence>
<proteinExistence type="predicted"/>
<evidence type="ECO:0000259" key="4">
    <source>
        <dbReference type="PROSITE" id="PS50043"/>
    </source>
</evidence>
<dbReference type="EMBL" id="JAKJHZ010000006">
    <property type="protein sequence ID" value="MCF6378047.1"/>
    <property type="molecule type" value="Genomic_DNA"/>
</dbReference>
<feature type="modified residue" description="4-aspartylphosphate" evidence="3">
    <location>
        <position position="60"/>
    </location>
</feature>
<feature type="domain" description="Response regulatory" evidence="5">
    <location>
        <begin position="9"/>
        <end position="125"/>
    </location>
</feature>
<dbReference type="CDD" id="cd17535">
    <property type="entry name" value="REC_NarL-like"/>
    <property type="match status" value="1"/>
</dbReference>